<dbReference type="SMART" id="SM00420">
    <property type="entry name" value="HTH_DEOR"/>
    <property type="match status" value="1"/>
</dbReference>
<dbReference type="InterPro" id="IPR050313">
    <property type="entry name" value="Carb_Metab_HTH_regulators"/>
</dbReference>
<dbReference type="PROSITE" id="PS51000">
    <property type="entry name" value="HTH_DEOR_2"/>
    <property type="match status" value="1"/>
</dbReference>
<dbReference type="SUPFAM" id="SSF100950">
    <property type="entry name" value="NagB/RpiA/CoA transferase-like"/>
    <property type="match status" value="1"/>
</dbReference>
<dbReference type="PANTHER" id="PTHR30363:SF56">
    <property type="entry name" value="TRANSCRIPTIONAL REGULATOR, DEOR FAMILY"/>
    <property type="match status" value="1"/>
</dbReference>
<dbReference type="InterPro" id="IPR018356">
    <property type="entry name" value="Tscrpt_reg_HTH_DeoR_CS"/>
</dbReference>
<dbReference type="PANTHER" id="PTHR30363">
    <property type="entry name" value="HTH-TYPE TRANSCRIPTIONAL REGULATOR SRLR-RELATED"/>
    <property type="match status" value="1"/>
</dbReference>
<name>A0A926NIU0_9BACI</name>
<evidence type="ECO:0000313" key="6">
    <source>
        <dbReference type="Proteomes" id="UP000626844"/>
    </source>
</evidence>
<evidence type="ECO:0000259" key="4">
    <source>
        <dbReference type="PROSITE" id="PS51000"/>
    </source>
</evidence>
<dbReference type="SUPFAM" id="SSF46785">
    <property type="entry name" value="Winged helix' DNA-binding domain"/>
    <property type="match status" value="1"/>
</dbReference>
<proteinExistence type="predicted"/>
<dbReference type="AlphaFoldDB" id="A0A926NIU0"/>
<dbReference type="InterPro" id="IPR036390">
    <property type="entry name" value="WH_DNA-bd_sf"/>
</dbReference>
<dbReference type="Pfam" id="PF00455">
    <property type="entry name" value="DeoRC"/>
    <property type="match status" value="1"/>
</dbReference>
<feature type="domain" description="HTH deoR-type" evidence="4">
    <location>
        <begin position="3"/>
        <end position="58"/>
    </location>
</feature>
<evidence type="ECO:0000256" key="1">
    <source>
        <dbReference type="ARBA" id="ARBA00023015"/>
    </source>
</evidence>
<dbReference type="PRINTS" id="PR00037">
    <property type="entry name" value="HTHLACR"/>
</dbReference>
<evidence type="ECO:0000313" key="5">
    <source>
        <dbReference type="EMBL" id="MBD1381328.1"/>
    </source>
</evidence>
<gene>
    <name evidence="5" type="ORF">IC621_13895</name>
</gene>
<dbReference type="RefSeq" id="WP_191158924.1">
    <property type="nucleotide sequence ID" value="NZ_JACXAI010000017.1"/>
</dbReference>
<evidence type="ECO:0000256" key="3">
    <source>
        <dbReference type="ARBA" id="ARBA00023163"/>
    </source>
</evidence>
<keyword evidence="6" id="KW-1185">Reference proteome</keyword>
<dbReference type="Gene3D" id="1.10.10.10">
    <property type="entry name" value="Winged helix-like DNA-binding domain superfamily/Winged helix DNA-binding domain"/>
    <property type="match status" value="1"/>
</dbReference>
<dbReference type="InterPro" id="IPR001034">
    <property type="entry name" value="DeoR_HTH"/>
</dbReference>
<evidence type="ECO:0000256" key="2">
    <source>
        <dbReference type="ARBA" id="ARBA00023125"/>
    </source>
</evidence>
<dbReference type="EMBL" id="JACXAI010000017">
    <property type="protein sequence ID" value="MBD1381328.1"/>
    <property type="molecule type" value="Genomic_DNA"/>
</dbReference>
<organism evidence="5 6">
    <name type="scientific">Metabacillus arenae</name>
    <dbReference type="NCBI Taxonomy" id="2771434"/>
    <lineage>
        <taxon>Bacteria</taxon>
        <taxon>Bacillati</taxon>
        <taxon>Bacillota</taxon>
        <taxon>Bacilli</taxon>
        <taxon>Bacillales</taxon>
        <taxon>Bacillaceae</taxon>
        <taxon>Metabacillus</taxon>
    </lineage>
</organism>
<keyword evidence="1" id="KW-0805">Transcription regulation</keyword>
<comment type="caution">
    <text evidence="5">The sequence shown here is derived from an EMBL/GenBank/DDBJ whole genome shotgun (WGS) entry which is preliminary data.</text>
</comment>
<dbReference type="GO" id="GO:0003677">
    <property type="term" value="F:DNA binding"/>
    <property type="evidence" value="ECO:0007669"/>
    <property type="project" value="UniProtKB-KW"/>
</dbReference>
<dbReference type="InterPro" id="IPR037171">
    <property type="entry name" value="NagB/RpiA_transferase-like"/>
</dbReference>
<dbReference type="SMART" id="SM01134">
    <property type="entry name" value="DeoRC"/>
    <property type="match status" value="1"/>
</dbReference>
<dbReference type="Pfam" id="PF08220">
    <property type="entry name" value="HTH_DeoR"/>
    <property type="match status" value="1"/>
</dbReference>
<dbReference type="InterPro" id="IPR014036">
    <property type="entry name" value="DeoR-like_C"/>
</dbReference>
<reference evidence="5" key="1">
    <citation type="submission" date="2020-09" db="EMBL/GenBank/DDBJ databases">
        <title>A novel bacterium of genus Bacillus, isolated from South China Sea.</title>
        <authorList>
            <person name="Huang H."/>
            <person name="Mo K."/>
            <person name="Hu Y."/>
        </authorList>
    </citation>
    <scope>NUCLEOTIDE SEQUENCE</scope>
    <source>
        <strain evidence="5">IB182487</strain>
    </source>
</reference>
<dbReference type="GO" id="GO:0003700">
    <property type="term" value="F:DNA-binding transcription factor activity"/>
    <property type="evidence" value="ECO:0007669"/>
    <property type="project" value="InterPro"/>
</dbReference>
<protein>
    <submittedName>
        <fullName evidence="5">DeoR/GlpR transcriptional regulator</fullName>
    </submittedName>
</protein>
<keyword evidence="3" id="KW-0804">Transcription</keyword>
<dbReference type="InterPro" id="IPR036388">
    <property type="entry name" value="WH-like_DNA-bd_sf"/>
</dbReference>
<dbReference type="Gene3D" id="3.40.50.1360">
    <property type="match status" value="1"/>
</dbReference>
<keyword evidence="2" id="KW-0238">DNA-binding</keyword>
<sequence>MLTPERHKLIVDLVKEKNVVKIQELVEVTNSSESTIRRDLTLLEDEKQVKRIHGGAAKLKGKLIEPDLIEKSAANLLAKKLIAKHAASLIENGDSIFLDAGTTTLQMVPYLTNAENIVVVTNSISLIQPLIEKNIKTFLIGGYIKPRTAAMVGRGAIEGIKNYRFDKAFLGANGIHHELGYTTPDPDEANIKRFAVSLSREPFILADSSKLGEVSFSNIADLEEAVIITDEENISIDLESYQGKTEIKVVK</sequence>
<accession>A0A926NIU0</accession>
<dbReference type="Proteomes" id="UP000626844">
    <property type="component" value="Unassembled WGS sequence"/>
</dbReference>
<dbReference type="PROSITE" id="PS00894">
    <property type="entry name" value="HTH_DEOR_1"/>
    <property type="match status" value="1"/>
</dbReference>